<keyword evidence="5" id="KW-0732">Signal</keyword>
<feature type="disulfide bond" evidence="19">
    <location>
        <begin position="281"/>
        <end position="302"/>
    </location>
</feature>
<keyword evidence="3 17" id="KW-0245">EGF-like domain</keyword>
<dbReference type="GO" id="GO:0005509">
    <property type="term" value="F:calcium ion binding"/>
    <property type="evidence" value="ECO:0007669"/>
    <property type="project" value="InterPro"/>
</dbReference>
<keyword evidence="4 18" id="KW-0768">Sushi</keyword>
<dbReference type="PROSITE" id="PS50026">
    <property type="entry name" value="EGF_3"/>
    <property type="match status" value="1"/>
</dbReference>
<dbReference type="Gene3D" id="2.10.70.10">
    <property type="entry name" value="Complement Module, domain 1"/>
    <property type="match status" value="1"/>
</dbReference>
<dbReference type="Gene3D" id="2.60.40.10">
    <property type="entry name" value="Immunoglobulins"/>
    <property type="match status" value="1"/>
</dbReference>
<dbReference type="Pfam" id="PF00008">
    <property type="entry name" value="EGF"/>
    <property type="match status" value="1"/>
</dbReference>
<feature type="domain" description="Link" evidence="24">
    <location>
        <begin position="237"/>
        <end position="334"/>
    </location>
</feature>
<feature type="disulfide bond" evidence="19">
    <location>
        <begin position="183"/>
        <end position="204"/>
    </location>
</feature>
<dbReference type="CDD" id="cd03517">
    <property type="entry name" value="Link_domain_CSPGs_modules_1_3"/>
    <property type="match status" value="1"/>
</dbReference>
<evidence type="ECO:0000256" key="18">
    <source>
        <dbReference type="PROSITE-ProRule" id="PRU00302"/>
    </source>
</evidence>
<evidence type="ECO:0000256" key="1">
    <source>
        <dbReference type="ARBA" id="ARBA00004613"/>
    </source>
</evidence>
<dbReference type="InterPro" id="IPR018097">
    <property type="entry name" value="EGF_Ca-bd_CS"/>
</dbReference>
<dbReference type="SMART" id="SM00032">
    <property type="entry name" value="CCP"/>
    <property type="match status" value="1"/>
</dbReference>
<keyword evidence="9" id="KW-0130">Cell adhesion</keyword>
<comment type="function">
    <text evidence="14">May modulate neuronal adhesion and neurite growth during development by binding to neural cell adhesion molecules (NG-CAM and N-CAM). Chondroitin sulfate proteoglycan; binds to hyaluronic acid.</text>
</comment>
<dbReference type="SMART" id="SM00034">
    <property type="entry name" value="CLECT"/>
    <property type="match status" value="1"/>
</dbReference>
<feature type="compositionally biased region" description="Pro residues" evidence="20">
    <location>
        <begin position="500"/>
        <end position="509"/>
    </location>
</feature>
<keyword evidence="8" id="KW-0106">Calcium</keyword>
<dbReference type="GO" id="GO:0007155">
    <property type="term" value="P:cell adhesion"/>
    <property type="evidence" value="ECO:0007669"/>
    <property type="project" value="UniProtKB-KW"/>
</dbReference>
<dbReference type="InterPro" id="IPR016186">
    <property type="entry name" value="C-type_lectin-like/link_sf"/>
</dbReference>
<evidence type="ECO:0000256" key="20">
    <source>
        <dbReference type="SAM" id="MobiDB-lite"/>
    </source>
</evidence>
<dbReference type="FunFam" id="2.60.40.10:FF:000571">
    <property type="entry name" value="Neurocan core protein"/>
    <property type="match status" value="1"/>
</dbReference>
<evidence type="ECO:0000256" key="3">
    <source>
        <dbReference type="ARBA" id="ARBA00022536"/>
    </source>
</evidence>
<feature type="domain" description="EGF-like" evidence="21">
    <location>
        <begin position="514"/>
        <end position="550"/>
    </location>
</feature>
<evidence type="ECO:0000256" key="12">
    <source>
        <dbReference type="ARBA" id="ARBA00023180"/>
    </source>
</evidence>
<dbReference type="SMART" id="SM00445">
    <property type="entry name" value="LINK"/>
    <property type="match status" value="2"/>
</dbReference>
<dbReference type="FunFam" id="3.10.100.10:FF:000003">
    <property type="entry name" value="Versican core protein"/>
    <property type="match status" value="1"/>
</dbReference>
<feature type="disulfide bond" evidence="18">
    <location>
        <begin position="712"/>
        <end position="739"/>
    </location>
</feature>
<dbReference type="InterPro" id="IPR018378">
    <property type="entry name" value="C-type_lectin_CS"/>
</dbReference>
<dbReference type="PROSITE" id="PS00010">
    <property type="entry name" value="ASX_HYDROXYL"/>
    <property type="match status" value="1"/>
</dbReference>
<dbReference type="SMART" id="SM00181">
    <property type="entry name" value="EGF"/>
    <property type="match status" value="1"/>
</dbReference>
<dbReference type="PROSITE" id="PS50041">
    <property type="entry name" value="C_TYPE_LECTIN_2"/>
    <property type="match status" value="1"/>
</dbReference>
<dbReference type="InterPro" id="IPR000538">
    <property type="entry name" value="Link_dom"/>
</dbReference>
<dbReference type="PANTHER" id="PTHR22804">
    <property type="entry name" value="AGGRECAN/VERSICAN PROTEOGLYCAN"/>
    <property type="match status" value="1"/>
</dbReference>
<evidence type="ECO:0000256" key="2">
    <source>
        <dbReference type="ARBA" id="ARBA00022525"/>
    </source>
</evidence>
<evidence type="ECO:0000259" key="23">
    <source>
        <dbReference type="PROSITE" id="PS50923"/>
    </source>
</evidence>
<dbReference type="PROSITE" id="PS50963">
    <property type="entry name" value="LINK_2"/>
    <property type="match status" value="2"/>
</dbReference>
<dbReference type="SMART" id="SM00179">
    <property type="entry name" value="EGF_CA"/>
    <property type="match status" value="1"/>
</dbReference>
<dbReference type="PROSITE" id="PS00615">
    <property type="entry name" value="C_TYPE_LECTIN_1"/>
    <property type="match status" value="1"/>
</dbReference>
<evidence type="ECO:0000256" key="14">
    <source>
        <dbReference type="ARBA" id="ARBA00059308"/>
    </source>
</evidence>
<evidence type="ECO:0000259" key="24">
    <source>
        <dbReference type="PROSITE" id="PS50963"/>
    </source>
</evidence>
<dbReference type="Gene3D" id="3.10.100.10">
    <property type="entry name" value="Mannose-Binding Protein A, subunit A"/>
    <property type="match status" value="3"/>
</dbReference>
<dbReference type="InterPro" id="IPR035976">
    <property type="entry name" value="Sushi/SCR/CCP_sf"/>
</dbReference>
<proteinExistence type="predicted"/>
<evidence type="ECO:0000313" key="25">
    <source>
        <dbReference type="Ensembl" id="ENSVKKP00000017048.1"/>
    </source>
</evidence>
<feature type="compositionally biased region" description="Polar residues" evidence="20">
    <location>
        <begin position="476"/>
        <end position="491"/>
    </location>
</feature>
<keyword evidence="12" id="KW-0325">Glycoprotein</keyword>
<dbReference type="SUPFAM" id="SSF57535">
    <property type="entry name" value="Complement control module/SCR domain"/>
    <property type="match status" value="1"/>
</dbReference>
<feature type="compositionally biased region" description="Basic and acidic residues" evidence="20">
    <location>
        <begin position="455"/>
        <end position="474"/>
    </location>
</feature>
<dbReference type="CDD" id="cd00033">
    <property type="entry name" value="CCP"/>
    <property type="match status" value="1"/>
</dbReference>
<dbReference type="GO" id="GO:0007417">
    <property type="term" value="P:central nervous system development"/>
    <property type="evidence" value="ECO:0007669"/>
    <property type="project" value="TreeGrafter"/>
</dbReference>
<dbReference type="Gene3D" id="2.10.25.10">
    <property type="entry name" value="Laminin"/>
    <property type="match status" value="1"/>
</dbReference>
<evidence type="ECO:0000256" key="4">
    <source>
        <dbReference type="ARBA" id="ARBA00022659"/>
    </source>
</evidence>
<keyword evidence="26" id="KW-1185">Reference proteome</keyword>
<evidence type="ECO:0000256" key="7">
    <source>
        <dbReference type="ARBA" id="ARBA00022737"/>
    </source>
</evidence>
<keyword evidence="10" id="KW-0654">Proteoglycan</keyword>
<feature type="region of interest" description="Disordered" evidence="20">
    <location>
        <begin position="420"/>
        <end position="511"/>
    </location>
</feature>
<dbReference type="PRINTS" id="PR01265">
    <property type="entry name" value="LINKMODULE"/>
</dbReference>
<dbReference type="Pfam" id="PF00084">
    <property type="entry name" value="Sushi"/>
    <property type="match status" value="1"/>
</dbReference>
<evidence type="ECO:0000313" key="26">
    <source>
        <dbReference type="Proteomes" id="UP000694545"/>
    </source>
</evidence>
<dbReference type="PROSITE" id="PS01241">
    <property type="entry name" value="LINK_1"/>
    <property type="match status" value="1"/>
</dbReference>
<feature type="disulfide bond" evidence="18">
    <location>
        <begin position="683"/>
        <end position="726"/>
    </location>
</feature>
<protein>
    <recommendedName>
        <fullName evidence="15">Neurocan core protein</fullName>
    </recommendedName>
    <alternativeName>
        <fullName evidence="16">Chondroitin sulfate proteoglycan 3</fullName>
    </alternativeName>
</protein>
<dbReference type="FunFam" id="3.10.100.10:FF:000011">
    <property type="entry name" value="Aggrecan core protein"/>
    <property type="match status" value="1"/>
</dbReference>
<evidence type="ECO:0000256" key="16">
    <source>
        <dbReference type="ARBA" id="ARBA00075743"/>
    </source>
</evidence>
<feature type="domain" description="C-type lectin" evidence="22">
    <location>
        <begin position="563"/>
        <end position="677"/>
    </location>
</feature>
<dbReference type="Ensembl" id="ENSVKKT00000017473.1">
    <property type="protein sequence ID" value="ENSVKKP00000017048.1"/>
    <property type="gene ID" value="ENSVKKG00000011608.1"/>
</dbReference>
<dbReference type="PANTHER" id="PTHR22804:SF24">
    <property type="entry name" value="NEUROCAN CORE PROTEIN"/>
    <property type="match status" value="1"/>
</dbReference>
<dbReference type="Pfam" id="PF00193">
    <property type="entry name" value="Xlink"/>
    <property type="match status" value="2"/>
</dbReference>
<organism evidence="25 26">
    <name type="scientific">Varanus komodoensis</name>
    <name type="common">Komodo dragon</name>
    <dbReference type="NCBI Taxonomy" id="61221"/>
    <lineage>
        <taxon>Eukaryota</taxon>
        <taxon>Metazoa</taxon>
        <taxon>Chordata</taxon>
        <taxon>Craniata</taxon>
        <taxon>Vertebrata</taxon>
        <taxon>Euteleostomi</taxon>
        <taxon>Lepidosauria</taxon>
        <taxon>Squamata</taxon>
        <taxon>Bifurcata</taxon>
        <taxon>Unidentata</taxon>
        <taxon>Episquamata</taxon>
        <taxon>Toxicofera</taxon>
        <taxon>Anguimorpha</taxon>
        <taxon>Paleoanguimorpha</taxon>
        <taxon>Varanoidea</taxon>
        <taxon>Varanidae</taxon>
        <taxon>Varanus</taxon>
    </lineage>
</organism>
<dbReference type="PROSITE" id="PS01187">
    <property type="entry name" value="EGF_CA"/>
    <property type="match status" value="1"/>
</dbReference>
<keyword evidence="11 17" id="KW-1015">Disulfide bond</keyword>
<dbReference type="GO" id="GO:0045202">
    <property type="term" value="C:synapse"/>
    <property type="evidence" value="ECO:0007669"/>
    <property type="project" value="TreeGrafter"/>
</dbReference>
<dbReference type="InterPro" id="IPR036179">
    <property type="entry name" value="Ig-like_dom_sf"/>
</dbReference>
<dbReference type="CDD" id="cd03520">
    <property type="entry name" value="Link_domain_CSPGs_modules_2_4"/>
    <property type="match status" value="1"/>
</dbReference>
<keyword evidence="13" id="KW-0393">Immunoglobulin domain</keyword>
<comment type="subcellular location">
    <subcellularLocation>
        <location evidence="1">Secreted</location>
    </subcellularLocation>
</comment>
<sequence length="775" mass="85437">KSLQDNGNVITIHKVHHQPLRVGLAEPVALPCLFVLQPSTALGPNEPLDPPRVKWSKVRSAAGLPEDISVLVARDNVVKIGKGYEGRIALPGYPHRRDNATLLLLAARASDAGLYRCEVVAGIHDEQDLVPLEVTGVVFHYRAASNRYALTFPEAQKACEENSAVVASPAHLQAAFEDGFDNCDAGWLSDHTVRYPITLSRPGCYGDRNSLPGVRSYGKRDPEEAYDVYCFSKELRGKVFYASSPGRLTFSMAQKYCLSRGAQLATTGQLHLAWREGLDQCDPGWLADGSVRYPIQNPRKKCGGEEPGVRTAYQFPNRTGFPDPASKFDAYCYKVPINSLPFLAGLSALEHRDQQEIMLTPSQPWKDTTAKQASPIRHIPSTPDSPERTTPAEHPGASLFPTMNGLPRSPGVAVTTAGGLEAAPGGTDVRGDHPQTTESGEGFSGNGDMTPAVLRELRADEASGEPESRFRESQAEACNSSHDLTGPTSSVSLLGKGPLAPSPSSPPRVRPLTDIDDCLSSPCQNGGTCIDEINTFVCLCLPSYGGNLCDRDTEGCDHNWHKFQGHCYRYFAHRRAWEDAERDCRRRLGHLTSIHSWEEHNFINSFGHENTWIGLNDRIVEQDFQWTDNTALQYENWRENQPDNFFAGGEDCVVLVSHETGKWNDVPCNYNLPYVCKKDTVLCGPPPVVENAYPIGKKKGKYSVHATVRYQCEDGYLQRHLPTIKCHVNGTWDRPRVLCTKSESHARVENVCGDQRLLGRHPSLPLPPPCQAEAP</sequence>
<dbReference type="GO" id="GO:0005540">
    <property type="term" value="F:hyaluronic acid binding"/>
    <property type="evidence" value="ECO:0007669"/>
    <property type="project" value="InterPro"/>
</dbReference>
<reference evidence="25" key="2">
    <citation type="submission" date="2025-09" db="UniProtKB">
        <authorList>
            <consortium name="Ensembl"/>
        </authorList>
    </citation>
    <scope>IDENTIFICATION</scope>
</reference>
<evidence type="ECO:0000256" key="6">
    <source>
        <dbReference type="ARBA" id="ARBA00022734"/>
    </source>
</evidence>
<reference evidence="25" key="1">
    <citation type="submission" date="2025-08" db="UniProtKB">
        <authorList>
            <consortium name="Ensembl"/>
        </authorList>
    </citation>
    <scope>IDENTIFICATION</scope>
</reference>
<feature type="region of interest" description="Disordered" evidence="20">
    <location>
        <begin position="366"/>
        <end position="406"/>
    </location>
</feature>
<keyword evidence="7" id="KW-0677">Repeat</keyword>
<dbReference type="InterPro" id="IPR001881">
    <property type="entry name" value="EGF-like_Ca-bd_dom"/>
</dbReference>
<evidence type="ECO:0000256" key="8">
    <source>
        <dbReference type="ARBA" id="ARBA00022837"/>
    </source>
</evidence>
<evidence type="ECO:0000259" key="22">
    <source>
        <dbReference type="PROSITE" id="PS50041"/>
    </source>
</evidence>
<evidence type="ECO:0000256" key="5">
    <source>
        <dbReference type="ARBA" id="ARBA00022729"/>
    </source>
</evidence>
<evidence type="ECO:0000256" key="15">
    <source>
        <dbReference type="ARBA" id="ARBA00073685"/>
    </source>
</evidence>
<dbReference type="PROSITE" id="PS00022">
    <property type="entry name" value="EGF_1"/>
    <property type="match status" value="1"/>
</dbReference>
<dbReference type="PROSITE" id="PS50923">
    <property type="entry name" value="SUSHI"/>
    <property type="match status" value="1"/>
</dbReference>
<dbReference type="Pfam" id="PF00059">
    <property type="entry name" value="Lectin_C"/>
    <property type="match status" value="1"/>
</dbReference>
<dbReference type="Proteomes" id="UP000694545">
    <property type="component" value="Unplaced"/>
</dbReference>
<evidence type="ECO:0000256" key="10">
    <source>
        <dbReference type="ARBA" id="ARBA00022974"/>
    </source>
</evidence>
<dbReference type="FunFam" id="2.10.70.10:FF:000003">
    <property type="entry name" value="Versican core protein"/>
    <property type="match status" value="1"/>
</dbReference>
<dbReference type="InterPro" id="IPR013783">
    <property type="entry name" value="Ig-like_fold"/>
</dbReference>
<evidence type="ECO:0000259" key="21">
    <source>
        <dbReference type="PROSITE" id="PS50026"/>
    </source>
</evidence>
<dbReference type="GO" id="GO:0001501">
    <property type="term" value="P:skeletal system development"/>
    <property type="evidence" value="ECO:0007669"/>
    <property type="project" value="TreeGrafter"/>
</dbReference>
<dbReference type="InterPro" id="IPR016187">
    <property type="entry name" value="CTDL_fold"/>
</dbReference>
<dbReference type="GO" id="GO:0002052">
    <property type="term" value="P:positive regulation of neuroblast proliferation"/>
    <property type="evidence" value="ECO:0007669"/>
    <property type="project" value="TreeGrafter"/>
</dbReference>
<comment type="caution">
    <text evidence="17">Lacks conserved residue(s) required for the propagation of feature annotation.</text>
</comment>
<name>A0A8D2L5H6_VARKO</name>
<dbReference type="InterPro" id="IPR000436">
    <property type="entry name" value="Sushi_SCR_CCP_dom"/>
</dbReference>
<dbReference type="SMART" id="SM00409">
    <property type="entry name" value="IG"/>
    <property type="match status" value="1"/>
</dbReference>
<dbReference type="GO" id="GO:0030246">
    <property type="term" value="F:carbohydrate binding"/>
    <property type="evidence" value="ECO:0007669"/>
    <property type="project" value="UniProtKB-KW"/>
</dbReference>
<dbReference type="AlphaFoldDB" id="A0A8D2L5H6"/>
<keyword evidence="6" id="KW-0430">Lectin</keyword>
<evidence type="ECO:0000256" key="19">
    <source>
        <dbReference type="PROSITE-ProRule" id="PRU00323"/>
    </source>
</evidence>
<dbReference type="InterPro" id="IPR001304">
    <property type="entry name" value="C-type_lectin-like"/>
</dbReference>
<dbReference type="GO" id="GO:0072534">
    <property type="term" value="C:perineuronal net"/>
    <property type="evidence" value="ECO:0007669"/>
    <property type="project" value="TreeGrafter"/>
</dbReference>
<feature type="domain" description="Link" evidence="24">
    <location>
        <begin position="137"/>
        <end position="232"/>
    </location>
</feature>
<dbReference type="FunFam" id="2.10.25.10:FF:000006">
    <property type="entry name" value="Versican core protein-like isoform 1"/>
    <property type="match status" value="1"/>
</dbReference>
<keyword evidence="2" id="KW-0964">Secreted</keyword>
<evidence type="ECO:0000256" key="11">
    <source>
        <dbReference type="ARBA" id="ARBA00023157"/>
    </source>
</evidence>
<dbReference type="InterPro" id="IPR000152">
    <property type="entry name" value="EGF-type_Asp/Asn_hydroxyl_site"/>
</dbReference>
<dbReference type="InterPro" id="IPR000742">
    <property type="entry name" value="EGF"/>
</dbReference>
<dbReference type="GO" id="GO:0005615">
    <property type="term" value="C:extracellular space"/>
    <property type="evidence" value="ECO:0007669"/>
    <property type="project" value="TreeGrafter"/>
</dbReference>
<evidence type="ECO:0000256" key="13">
    <source>
        <dbReference type="ARBA" id="ARBA00023319"/>
    </source>
</evidence>
<evidence type="ECO:0000256" key="9">
    <source>
        <dbReference type="ARBA" id="ARBA00022889"/>
    </source>
</evidence>
<dbReference type="CDD" id="cd00054">
    <property type="entry name" value="EGF_CA"/>
    <property type="match status" value="1"/>
</dbReference>
<dbReference type="GO" id="GO:0010001">
    <property type="term" value="P:glial cell differentiation"/>
    <property type="evidence" value="ECO:0007669"/>
    <property type="project" value="TreeGrafter"/>
</dbReference>
<feature type="domain" description="Sushi" evidence="23">
    <location>
        <begin position="681"/>
        <end position="741"/>
    </location>
</feature>
<feature type="disulfide bond" evidence="17">
    <location>
        <begin position="540"/>
        <end position="549"/>
    </location>
</feature>
<dbReference type="SUPFAM" id="SSF56436">
    <property type="entry name" value="C-type lectin-like"/>
    <property type="match status" value="3"/>
</dbReference>
<dbReference type="InterPro" id="IPR050691">
    <property type="entry name" value="Hyaluronan_bind_Proteoglycan"/>
</dbReference>
<dbReference type="FunFam" id="3.10.100.10:FF:000002">
    <property type="entry name" value="Hyaluronan proteoglycan link protein 1"/>
    <property type="match status" value="1"/>
</dbReference>
<dbReference type="InterPro" id="IPR003599">
    <property type="entry name" value="Ig_sub"/>
</dbReference>
<accession>A0A8D2L5H6</accession>
<dbReference type="SUPFAM" id="SSF48726">
    <property type="entry name" value="Immunoglobulin"/>
    <property type="match status" value="1"/>
</dbReference>
<evidence type="ECO:0000256" key="17">
    <source>
        <dbReference type="PROSITE-ProRule" id="PRU00076"/>
    </source>
</evidence>